<comment type="similarity">
    <text evidence="5 6">Belongs to the autoinducer synthase family.</text>
</comment>
<gene>
    <name evidence="7" type="ORF">AAC691_16990</name>
</gene>
<keyword evidence="8" id="KW-1185">Reference proteome</keyword>
<organism evidence="7 8">
    <name type="scientific">Nguyenibacter vanlangensis</name>
    <dbReference type="NCBI Taxonomy" id="1216886"/>
    <lineage>
        <taxon>Bacteria</taxon>
        <taxon>Pseudomonadati</taxon>
        <taxon>Pseudomonadota</taxon>
        <taxon>Alphaproteobacteria</taxon>
        <taxon>Acetobacterales</taxon>
        <taxon>Acetobacteraceae</taxon>
        <taxon>Nguyenibacter</taxon>
    </lineage>
</organism>
<dbReference type="SUPFAM" id="SSF55729">
    <property type="entry name" value="Acyl-CoA N-acyltransferases (Nat)"/>
    <property type="match status" value="1"/>
</dbReference>
<evidence type="ECO:0000256" key="2">
    <source>
        <dbReference type="ARBA" id="ARBA00022679"/>
    </source>
</evidence>
<dbReference type="EMBL" id="CP152276">
    <property type="protein sequence ID" value="XAE41955.1"/>
    <property type="molecule type" value="Genomic_DNA"/>
</dbReference>
<sequence length="215" mass="23756">MIKIITCANIACNAQYVASFAKLRYRVFVERLGWTAPDQSSALGFEYDRFDTKDAIYILVCNAQSEVIAGVRLIKTTSHFLLAQLFPTLDPQAIPTGEDVLEVTRFVVEPNRERLGGCSDPVGQLVMALQEFGLNNSLRNFISVSYAGMERLLSQAGCRFARLGGPQRFDGRMAVPLKFEISKDVLSAVQNRLGTPRVEEPIIVPSHPVFVAMAA</sequence>
<dbReference type="InterPro" id="IPR016181">
    <property type="entry name" value="Acyl_CoA_acyltransferase"/>
</dbReference>
<evidence type="ECO:0000256" key="5">
    <source>
        <dbReference type="PROSITE-ProRule" id="PRU00533"/>
    </source>
</evidence>
<evidence type="ECO:0000256" key="6">
    <source>
        <dbReference type="RuleBase" id="RU361135"/>
    </source>
</evidence>
<dbReference type="Proteomes" id="UP001449795">
    <property type="component" value="Chromosome"/>
</dbReference>
<keyword evidence="3 6" id="KW-0949">S-adenosyl-L-methionine</keyword>
<protein>
    <recommendedName>
        <fullName evidence="6">Acyl-homoserine-lactone synthase</fullName>
        <ecNumber evidence="6">2.3.1.184</ecNumber>
    </recommendedName>
    <alternativeName>
        <fullName evidence="6">Autoinducer synthesis protein</fullName>
    </alternativeName>
</protein>
<accession>A0ABZ3D2R0</accession>
<name>A0ABZ3D2R0_9PROT</name>
<evidence type="ECO:0000256" key="4">
    <source>
        <dbReference type="ARBA" id="ARBA00022929"/>
    </source>
</evidence>
<reference evidence="7 8" key="1">
    <citation type="submission" date="2024-04" db="EMBL/GenBank/DDBJ databases">
        <title>Complete genome sequence of Nguyenibacter vanlangesis HBCM-1154, a strain capable of nitrogen fixation, IAA production, and phosphorus solubilization isolated from sugarcane soil.</title>
        <authorList>
            <person name="MY HANH P."/>
        </authorList>
    </citation>
    <scope>NUCLEOTIDE SEQUENCE [LARGE SCALE GENOMIC DNA]</scope>
    <source>
        <strain evidence="7 8">HBCM 1154</strain>
    </source>
</reference>
<dbReference type="PANTHER" id="PTHR39322:SF1">
    <property type="entry name" value="ISOVALERYL-HOMOSERINE LACTONE SYNTHASE"/>
    <property type="match status" value="1"/>
</dbReference>
<keyword evidence="4 5" id="KW-0071">Autoinducer synthesis</keyword>
<dbReference type="InterPro" id="IPR001690">
    <property type="entry name" value="Autoind_synthase"/>
</dbReference>
<proteinExistence type="inferred from homology"/>
<dbReference type="PANTHER" id="PTHR39322">
    <property type="entry name" value="ACYL-HOMOSERINE-LACTONE SYNTHASE"/>
    <property type="match status" value="1"/>
</dbReference>
<evidence type="ECO:0000256" key="3">
    <source>
        <dbReference type="ARBA" id="ARBA00022691"/>
    </source>
</evidence>
<dbReference type="PRINTS" id="PR01549">
    <property type="entry name" value="AUTOINDCRSYN"/>
</dbReference>
<dbReference type="Gene3D" id="3.40.630.30">
    <property type="match status" value="1"/>
</dbReference>
<evidence type="ECO:0000313" key="8">
    <source>
        <dbReference type="Proteomes" id="UP001449795"/>
    </source>
</evidence>
<dbReference type="Pfam" id="PF00765">
    <property type="entry name" value="Autoind_synth"/>
    <property type="match status" value="1"/>
</dbReference>
<comment type="catalytic activity">
    <reaction evidence="6">
        <text>a fatty acyl-[ACP] + S-adenosyl-L-methionine = an N-acyl-L-homoserine lactone + S-methyl-5'-thioadenosine + holo-[ACP] + H(+)</text>
        <dbReference type="Rhea" id="RHEA:10096"/>
        <dbReference type="Rhea" id="RHEA-COMP:9685"/>
        <dbReference type="Rhea" id="RHEA-COMP:14125"/>
        <dbReference type="ChEBI" id="CHEBI:15378"/>
        <dbReference type="ChEBI" id="CHEBI:17509"/>
        <dbReference type="ChEBI" id="CHEBI:55474"/>
        <dbReference type="ChEBI" id="CHEBI:59789"/>
        <dbReference type="ChEBI" id="CHEBI:64479"/>
        <dbReference type="ChEBI" id="CHEBI:138651"/>
        <dbReference type="EC" id="2.3.1.184"/>
    </reaction>
</comment>
<keyword evidence="1 5" id="KW-0673">Quorum sensing</keyword>
<evidence type="ECO:0000256" key="1">
    <source>
        <dbReference type="ARBA" id="ARBA00022654"/>
    </source>
</evidence>
<evidence type="ECO:0000313" key="7">
    <source>
        <dbReference type="EMBL" id="XAE41955.1"/>
    </source>
</evidence>
<dbReference type="PROSITE" id="PS51187">
    <property type="entry name" value="AUTOINDUCER_SYNTH_2"/>
    <property type="match status" value="1"/>
</dbReference>
<keyword evidence="2 6" id="KW-0808">Transferase</keyword>
<dbReference type="EC" id="2.3.1.184" evidence="6"/>
<dbReference type="RefSeq" id="WP_342627773.1">
    <property type="nucleotide sequence ID" value="NZ_CP152276.1"/>
</dbReference>